<evidence type="ECO:0000256" key="2">
    <source>
        <dbReference type="ARBA" id="ARBA00023276"/>
    </source>
</evidence>
<dbReference type="Proteomes" id="UP001357452">
    <property type="component" value="Unassembled WGS sequence"/>
</dbReference>
<dbReference type="Gene3D" id="2.130.10.10">
    <property type="entry name" value="YVTN repeat-like/Quinoprotein amine dehydrogenase"/>
    <property type="match status" value="2"/>
</dbReference>
<accession>A0ABU7RK03</accession>
<protein>
    <submittedName>
        <fullName evidence="5">YCF48-related protein</fullName>
    </submittedName>
</protein>
<reference evidence="5 6" key="1">
    <citation type="submission" date="2024-01" db="EMBL/GenBank/DDBJ databases">
        <title>Niabella digestum sp. nov., isolated from waste digestion system.</title>
        <authorList>
            <person name="Zhang L."/>
        </authorList>
    </citation>
    <scope>NUCLEOTIDE SEQUENCE [LARGE SCALE GENOMIC DNA]</scope>
    <source>
        <strain evidence="5 6">A18</strain>
    </source>
</reference>
<feature type="chain" id="PRO_5046906211" evidence="3">
    <location>
        <begin position="20"/>
        <end position="329"/>
    </location>
</feature>
<dbReference type="Pfam" id="PF14870">
    <property type="entry name" value="PSII_BNR"/>
    <property type="match status" value="1"/>
</dbReference>
<evidence type="ECO:0000256" key="1">
    <source>
        <dbReference type="ARBA" id="ARBA00022531"/>
    </source>
</evidence>
<evidence type="ECO:0000259" key="4">
    <source>
        <dbReference type="Pfam" id="PF14870"/>
    </source>
</evidence>
<dbReference type="CDD" id="cd15482">
    <property type="entry name" value="Sialidase_non-viral"/>
    <property type="match status" value="1"/>
</dbReference>
<dbReference type="InterPro" id="IPR015943">
    <property type="entry name" value="WD40/YVTN_repeat-like_dom_sf"/>
</dbReference>
<keyword evidence="1" id="KW-0602">Photosynthesis</keyword>
<sequence length="329" mass="36147">MKRLTIVSSFLLLGTYFLAAQEVQIIADVPSKSFRGLSIFKNTIWISGSQGTVGRSEDGGTTWQWHTVTGFEKTDFRDIEVLDESTAVIMGIASPAYILKTTDRGKSWHKVYENNHPDIFLDAMAFKNKKEGIVIGDPIDNKIFVAKTKDGGNTWQESNVLNLPPAQPGEAFFAASGTNIVWHKNKYYLVSGGNVSRLFVHDKMQLLPVAQGSVMRGANSIAIRDNHIWIAAGNYNDLKNQDSAFVYSNDGGKSWHYPQTMPGGYRSCVCAINKNTLITCGITGVDISYDGGKNWQSVSPISFNACAYSQQENAVYLVGNNGKVGKLPL</sequence>
<evidence type="ECO:0000313" key="5">
    <source>
        <dbReference type="EMBL" id="MEE6188321.1"/>
    </source>
</evidence>
<dbReference type="RefSeq" id="WP_330975726.1">
    <property type="nucleotide sequence ID" value="NZ_JAZGLY010000011.1"/>
</dbReference>
<gene>
    <name evidence="5" type="ORF">V2H41_13655</name>
</gene>
<dbReference type="PANTHER" id="PTHR47199">
    <property type="entry name" value="PHOTOSYSTEM II STABILITY/ASSEMBLY FACTOR HCF136, CHLOROPLASTIC"/>
    <property type="match status" value="1"/>
</dbReference>
<dbReference type="Pfam" id="PF02012">
    <property type="entry name" value="BNR"/>
    <property type="match status" value="1"/>
</dbReference>
<keyword evidence="6" id="KW-1185">Reference proteome</keyword>
<dbReference type="EMBL" id="JAZGLY010000011">
    <property type="protein sequence ID" value="MEE6188321.1"/>
    <property type="molecule type" value="Genomic_DNA"/>
</dbReference>
<feature type="domain" description="Photosynthesis system II assembly factor Ycf48/Hcf136-like" evidence="4">
    <location>
        <begin position="44"/>
        <end position="112"/>
    </location>
</feature>
<keyword evidence="2" id="KW-0604">Photosystem II</keyword>
<dbReference type="SUPFAM" id="SSF50939">
    <property type="entry name" value="Sialidases"/>
    <property type="match status" value="1"/>
</dbReference>
<evidence type="ECO:0000313" key="6">
    <source>
        <dbReference type="Proteomes" id="UP001357452"/>
    </source>
</evidence>
<comment type="caution">
    <text evidence="5">The sequence shown here is derived from an EMBL/GenBank/DDBJ whole genome shotgun (WGS) entry which is preliminary data.</text>
</comment>
<dbReference type="InterPro" id="IPR036278">
    <property type="entry name" value="Sialidase_sf"/>
</dbReference>
<dbReference type="InterPro" id="IPR002860">
    <property type="entry name" value="BNR_rpt"/>
</dbReference>
<organism evidence="5 6">
    <name type="scientific">Niabella digestorum</name>
    <dbReference type="NCBI Taxonomy" id="3117701"/>
    <lineage>
        <taxon>Bacteria</taxon>
        <taxon>Pseudomonadati</taxon>
        <taxon>Bacteroidota</taxon>
        <taxon>Chitinophagia</taxon>
        <taxon>Chitinophagales</taxon>
        <taxon>Chitinophagaceae</taxon>
        <taxon>Niabella</taxon>
    </lineage>
</organism>
<proteinExistence type="predicted"/>
<name>A0ABU7RK03_9BACT</name>
<feature type="signal peptide" evidence="3">
    <location>
        <begin position="1"/>
        <end position="19"/>
    </location>
</feature>
<dbReference type="PANTHER" id="PTHR47199:SF2">
    <property type="entry name" value="PHOTOSYSTEM II STABILITY_ASSEMBLY FACTOR HCF136, CHLOROPLASTIC"/>
    <property type="match status" value="1"/>
</dbReference>
<keyword evidence="3" id="KW-0732">Signal</keyword>
<evidence type="ECO:0000256" key="3">
    <source>
        <dbReference type="SAM" id="SignalP"/>
    </source>
</evidence>
<dbReference type="InterPro" id="IPR028203">
    <property type="entry name" value="PSII_CF48-like_dom"/>
</dbReference>